<protein>
    <submittedName>
        <fullName evidence="1">Syntaxin of plants 52</fullName>
    </submittedName>
</protein>
<dbReference type="EMBL" id="PKPP01003610">
    <property type="protein sequence ID" value="PWA68556.1"/>
    <property type="molecule type" value="Genomic_DNA"/>
</dbReference>
<name>A0A2U1N4Y1_ARTAN</name>
<proteinExistence type="predicted"/>
<organism evidence="1 2">
    <name type="scientific">Artemisia annua</name>
    <name type="common">Sweet wormwood</name>
    <dbReference type="NCBI Taxonomy" id="35608"/>
    <lineage>
        <taxon>Eukaryota</taxon>
        <taxon>Viridiplantae</taxon>
        <taxon>Streptophyta</taxon>
        <taxon>Embryophyta</taxon>
        <taxon>Tracheophyta</taxon>
        <taxon>Spermatophyta</taxon>
        <taxon>Magnoliopsida</taxon>
        <taxon>eudicotyledons</taxon>
        <taxon>Gunneridae</taxon>
        <taxon>Pentapetalae</taxon>
        <taxon>asterids</taxon>
        <taxon>campanulids</taxon>
        <taxon>Asterales</taxon>
        <taxon>Asteraceae</taxon>
        <taxon>Asteroideae</taxon>
        <taxon>Anthemideae</taxon>
        <taxon>Artemisiinae</taxon>
        <taxon>Artemisia</taxon>
    </lineage>
</organism>
<accession>A0A2U1N4Y1</accession>
<keyword evidence="2" id="KW-1185">Reference proteome</keyword>
<sequence>MKKVYAKASKLADDIIGMISERNSFGTGPEAQRYSSAIRRKIMILGTRLDRLRSLLTKLPAKQPF</sequence>
<evidence type="ECO:0000313" key="2">
    <source>
        <dbReference type="Proteomes" id="UP000245207"/>
    </source>
</evidence>
<reference evidence="1 2" key="1">
    <citation type="journal article" date="2018" name="Mol. Plant">
        <title>The genome of Artemisia annua provides insight into the evolution of Asteraceae family and artemisinin biosynthesis.</title>
        <authorList>
            <person name="Shen Q."/>
            <person name="Zhang L."/>
            <person name="Liao Z."/>
            <person name="Wang S."/>
            <person name="Yan T."/>
            <person name="Shi P."/>
            <person name="Liu M."/>
            <person name="Fu X."/>
            <person name="Pan Q."/>
            <person name="Wang Y."/>
            <person name="Lv Z."/>
            <person name="Lu X."/>
            <person name="Zhang F."/>
            <person name="Jiang W."/>
            <person name="Ma Y."/>
            <person name="Chen M."/>
            <person name="Hao X."/>
            <person name="Li L."/>
            <person name="Tang Y."/>
            <person name="Lv G."/>
            <person name="Zhou Y."/>
            <person name="Sun X."/>
            <person name="Brodelius P.E."/>
            <person name="Rose J.K.C."/>
            <person name="Tang K."/>
        </authorList>
    </citation>
    <scope>NUCLEOTIDE SEQUENCE [LARGE SCALE GENOMIC DNA]</scope>
    <source>
        <strain evidence="2">cv. Huhao1</strain>
        <tissue evidence="1">Leaf</tissue>
    </source>
</reference>
<dbReference type="STRING" id="35608.A0A2U1N4Y1"/>
<dbReference type="Proteomes" id="UP000245207">
    <property type="component" value="Unassembled WGS sequence"/>
</dbReference>
<dbReference type="AlphaFoldDB" id="A0A2U1N4Y1"/>
<gene>
    <name evidence="1" type="ORF">CTI12_AA303800</name>
</gene>
<evidence type="ECO:0000313" key="1">
    <source>
        <dbReference type="EMBL" id="PWA68556.1"/>
    </source>
</evidence>
<comment type="caution">
    <text evidence="1">The sequence shown here is derived from an EMBL/GenBank/DDBJ whole genome shotgun (WGS) entry which is preliminary data.</text>
</comment>
<dbReference type="OrthoDB" id="428895at2759"/>